<evidence type="ECO:0000313" key="4">
    <source>
        <dbReference type="Proteomes" id="UP001432074"/>
    </source>
</evidence>
<gene>
    <name evidence="1" type="ORF">DCBHLPFO_00263</name>
    <name evidence="2" type="ORF">V2E25_01080</name>
</gene>
<organism evidence="1 3">
    <name type="scientific">Mycoplasmopsis arginini</name>
    <name type="common">Mycoplasma arginini</name>
    <dbReference type="NCBI Taxonomy" id="2094"/>
    <lineage>
        <taxon>Bacteria</taxon>
        <taxon>Bacillati</taxon>
        <taxon>Mycoplasmatota</taxon>
        <taxon>Mycoplasmoidales</taxon>
        <taxon>Metamycoplasmataceae</taxon>
        <taxon>Mycoplasmopsis</taxon>
    </lineage>
</organism>
<protein>
    <submittedName>
        <fullName evidence="1">Uncharacterized protein</fullName>
    </submittedName>
</protein>
<proteinExistence type="predicted"/>
<evidence type="ECO:0000313" key="2">
    <source>
        <dbReference type="EMBL" id="WVN22176.1"/>
    </source>
</evidence>
<dbReference type="RefSeq" id="WP_129694515.1">
    <property type="nucleotide sequence ID" value="NZ_CP143577.1"/>
</dbReference>
<dbReference type="Proteomes" id="UP001162175">
    <property type="component" value="Unassembled WGS sequence"/>
</dbReference>
<evidence type="ECO:0000313" key="3">
    <source>
        <dbReference type="Proteomes" id="UP001162175"/>
    </source>
</evidence>
<keyword evidence="4" id="KW-1185">Reference proteome</keyword>
<sequence>MTQQELISKIENQSIISQMYGNGTISKVRLSGSAIYFDIVFIVNGIQVNKSFSATIAVEKNVLEFENEETASFYNELKNTLVTSVKVEVPIIEKKIISDDVSSLKDINSVIKLFKNNESITQLLINNFDNQTFEETLCAEGFRYLEKAMNGYYLKDDCKIEVIILLSYLALKYYDGDLHTQIFSNYRKHRSETEYQFTDNSIRNSMYKILEPYRKEVQYFHDSSYNAVPIIYASVPHYRVSQLYKISYDIYKKKLLFDEDVSNDQIEAKVEECLRALKRKDLLSDSDSIKGTEYLMSKYTQSCIYSGFNLEALIKIISHCIRLIINHLTRHEDSFIVEPYYREGYDSWVDEFDNNTKEKTKYEQSRLLSRPYIKLKNQKYLYLNTGEYCMDDSYDPQKVQIEIYSDSKLIKAYDVDGPDDVLFNDDVSMGGYIIKRQKYLLDCSPIDKLSYKIVCDGEEIYSSKERLFRKVLFFDKNGNEVKPGTEYDGDIFVVSHTLDNNDESGSSAVIVSKKEDYYISIFEVNSKEVFRFDNEPYVFFKIKDPKLIGYQVPWASFTTMEGKEEKIYKDISVLFQASCDKEDIYISVDDNIITFGKDNDINYRIYLFSNEYNGLFAYLIKIYGLDSGLHNIKIYNIKTNKMIKNSDLVFVYDDTLSKCFVSKTNESIIYETSSKFLNETISFDYPYGTSKLEYDAFVKGLGHGKLNIYPSTISYSIDGLVWHDIDWKFYLFELNQTKNSIFVCGPDNLIPYVIDEKSTIRKRKLNYVQNDLDQFKYEINVDYLKTLKDAISLKISFEYGTRSKYLKVWYKPFIKNDSIIEYDKSSGKIKANILFEGKIKLWLLLSITNTENILHKVQISSGGSIELDKNSLINHYDGVHYITASLHMPASGISLFKKYDEVPFKTFPKVCIDDLEVKVEKQNIYFNDVTSEIVVNTVFIGTNKLKMEICPSGFNKIIYNDEITSGKAINIKINKSIFNSFTILLFKPKINGGYEEKSFYTSKPIRTTSYFLKRRLQIKDFILDDNSKYQPNNNWINFIRIEQLDDEYYLLGNIVGIGNKIVLENVYVSPITLNSEESAIKIYRIKDNKKYNLKLENGLKILSAILSMK</sequence>
<evidence type="ECO:0000313" key="1">
    <source>
        <dbReference type="EMBL" id="MDI3349684.1"/>
    </source>
</evidence>
<reference evidence="2" key="2">
    <citation type="submission" date="2024-01" db="EMBL/GenBank/DDBJ databases">
        <title>Complete genome sequence of Mycoplasma arginini type strain G 230.</title>
        <authorList>
            <person name="Spergser J."/>
        </authorList>
    </citation>
    <scope>NUCLEOTIDE SEQUENCE</scope>
    <source>
        <strain evidence="2">NCTC 10129</strain>
    </source>
</reference>
<dbReference type="Proteomes" id="UP001432074">
    <property type="component" value="Chromosome"/>
</dbReference>
<dbReference type="EMBL" id="CP143577">
    <property type="protein sequence ID" value="WVN22176.1"/>
    <property type="molecule type" value="Genomic_DNA"/>
</dbReference>
<dbReference type="AlphaFoldDB" id="A0AA43QX98"/>
<accession>A0AA43QX98</accession>
<dbReference type="EMBL" id="JAPFAR010000086">
    <property type="protein sequence ID" value="MDI3349684.1"/>
    <property type="molecule type" value="Genomic_DNA"/>
</dbReference>
<name>A0AA43QX98_MYCAR</name>
<reference evidence="1" key="1">
    <citation type="submission" date="2022-11" db="EMBL/GenBank/DDBJ databases">
        <title>Draft genome of Mycoplasma arginini isolated from fly.</title>
        <authorList>
            <person name="Severgnini M."/>
            <person name="Gioia G."/>
            <person name="Cremonesi P."/>
            <person name="Moroni P."/>
            <person name="Addis M.F."/>
            <person name="Castiglioni B."/>
        </authorList>
    </citation>
    <scope>NUCLEOTIDE SEQUENCE</scope>
    <source>
        <strain evidence="1">QMP CG1-1632</strain>
    </source>
</reference>